<dbReference type="Proteomes" id="UP000680304">
    <property type="component" value="Unassembled WGS sequence"/>
</dbReference>
<evidence type="ECO:0000256" key="5">
    <source>
        <dbReference type="ARBA" id="ARBA00022692"/>
    </source>
</evidence>
<dbReference type="PANTHER" id="PTHR35011:SF2">
    <property type="entry name" value="2,3-DIKETO-L-GULONATE TRAP TRANSPORTER SMALL PERMEASE PROTEIN YIAM"/>
    <property type="match status" value="1"/>
</dbReference>
<comment type="caution">
    <text evidence="11">The sequence shown here is derived from an EMBL/GenBank/DDBJ whole genome shotgun (WGS) entry which is preliminary data.</text>
</comment>
<keyword evidence="5 9" id="KW-0812">Transmembrane</keyword>
<dbReference type="InterPro" id="IPR055348">
    <property type="entry name" value="DctQ"/>
</dbReference>
<proteinExistence type="inferred from homology"/>
<feature type="transmembrane region" description="Helical" evidence="9">
    <location>
        <begin position="125"/>
        <end position="146"/>
    </location>
</feature>
<dbReference type="InterPro" id="IPR007387">
    <property type="entry name" value="TRAP_DctQ"/>
</dbReference>
<evidence type="ECO:0000256" key="6">
    <source>
        <dbReference type="ARBA" id="ARBA00022989"/>
    </source>
</evidence>
<keyword evidence="3" id="KW-1003">Cell membrane</keyword>
<dbReference type="EMBL" id="BOVJ01000040">
    <property type="protein sequence ID" value="GIQ62653.1"/>
    <property type="molecule type" value="Genomic_DNA"/>
</dbReference>
<evidence type="ECO:0000256" key="3">
    <source>
        <dbReference type="ARBA" id="ARBA00022475"/>
    </source>
</evidence>
<dbReference type="PANTHER" id="PTHR35011">
    <property type="entry name" value="2,3-DIKETO-L-GULONATE TRAP TRANSPORTER SMALL PERMEASE PROTEIN YIAM"/>
    <property type="match status" value="1"/>
</dbReference>
<evidence type="ECO:0000256" key="1">
    <source>
        <dbReference type="ARBA" id="ARBA00004429"/>
    </source>
</evidence>
<keyword evidence="12" id="KW-1185">Reference proteome</keyword>
<evidence type="ECO:0000256" key="2">
    <source>
        <dbReference type="ARBA" id="ARBA00022448"/>
    </source>
</evidence>
<gene>
    <name evidence="11" type="ORF">PACILC2_12210</name>
</gene>
<feature type="transmembrane region" description="Helical" evidence="9">
    <location>
        <begin position="46"/>
        <end position="65"/>
    </location>
</feature>
<sequence length="160" mass="18243">MKRFLNNLDDYLGVAALSGIVLLISANVFCRFVLNRPILWAEEISLALFVWLTFIGISSGVKHNTHVGVDYFIRKMPQRMQYGFQLFRLLVVFGTTVVVLVYWGAQYTIHGVAKVTSVLGLSYTFIIIAVPIGSLLAVYHIVRVLVRRDRDYIMQKRGME</sequence>
<comment type="similarity">
    <text evidence="8">Belongs to the TRAP transporter small permease family.</text>
</comment>
<evidence type="ECO:0000256" key="8">
    <source>
        <dbReference type="ARBA" id="ARBA00038436"/>
    </source>
</evidence>
<name>A0ABQ4N367_9BACL</name>
<dbReference type="RefSeq" id="WP_213527985.1">
    <property type="nucleotide sequence ID" value="NZ_BOVJ01000040.1"/>
</dbReference>
<comment type="subcellular location">
    <subcellularLocation>
        <location evidence="1">Cell inner membrane</location>
        <topology evidence="1">Multi-pass membrane protein</topology>
    </subcellularLocation>
</comment>
<evidence type="ECO:0000256" key="4">
    <source>
        <dbReference type="ARBA" id="ARBA00022519"/>
    </source>
</evidence>
<evidence type="ECO:0000256" key="7">
    <source>
        <dbReference type="ARBA" id="ARBA00023136"/>
    </source>
</evidence>
<accession>A0ABQ4N367</accession>
<feature type="transmembrane region" description="Helical" evidence="9">
    <location>
        <begin position="12"/>
        <end position="34"/>
    </location>
</feature>
<evidence type="ECO:0000313" key="11">
    <source>
        <dbReference type="EMBL" id="GIQ62653.1"/>
    </source>
</evidence>
<keyword evidence="6 9" id="KW-1133">Transmembrane helix</keyword>
<keyword evidence="2" id="KW-0813">Transport</keyword>
<feature type="transmembrane region" description="Helical" evidence="9">
    <location>
        <begin position="86"/>
        <end position="105"/>
    </location>
</feature>
<keyword evidence="4" id="KW-0997">Cell inner membrane</keyword>
<reference evidence="11 12" key="1">
    <citation type="submission" date="2021-04" db="EMBL/GenBank/DDBJ databases">
        <title>Draft genome sequence of Paenibacillus cisolokensis, LC2-13A.</title>
        <authorList>
            <person name="Uke A."/>
            <person name="Chhe C."/>
            <person name="Baramee S."/>
            <person name="Kosugi A."/>
        </authorList>
    </citation>
    <scope>NUCLEOTIDE SEQUENCE [LARGE SCALE GENOMIC DNA]</scope>
    <source>
        <strain evidence="11 12">LC2-13A</strain>
    </source>
</reference>
<evidence type="ECO:0000313" key="12">
    <source>
        <dbReference type="Proteomes" id="UP000680304"/>
    </source>
</evidence>
<keyword evidence="7 9" id="KW-0472">Membrane</keyword>
<protein>
    <recommendedName>
        <fullName evidence="10">Tripartite ATP-independent periplasmic transporters DctQ component domain-containing protein</fullName>
    </recommendedName>
</protein>
<evidence type="ECO:0000259" key="10">
    <source>
        <dbReference type="Pfam" id="PF04290"/>
    </source>
</evidence>
<evidence type="ECO:0000256" key="9">
    <source>
        <dbReference type="SAM" id="Phobius"/>
    </source>
</evidence>
<feature type="domain" description="Tripartite ATP-independent periplasmic transporters DctQ component" evidence="10">
    <location>
        <begin position="20"/>
        <end position="150"/>
    </location>
</feature>
<dbReference type="Pfam" id="PF04290">
    <property type="entry name" value="DctQ"/>
    <property type="match status" value="1"/>
</dbReference>
<organism evidence="11 12">
    <name type="scientific">Paenibacillus cisolokensis</name>
    <dbReference type="NCBI Taxonomy" id="1658519"/>
    <lineage>
        <taxon>Bacteria</taxon>
        <taxon>Bacillati</taxon>
        <taxon>Bacillota</taxon>
        <taxon>Bacilli</taxon>
        <taxon>Bacillales</taxon>
        <taxon>Paenibacillaceae</taxon>
        <taxon>Paenibacillus</taxon>
    </lineage>
</organism>